<keyword evidence="4" id="KW-1185">Reference proteome</keyword>
<gene>
    <name evidence="3" type="ORF">GmarT_41270</name>
</gene>
<dbReference type="EMBL" id="CP042910">
    <property type="protein sequence ID" value="QEG18241.1"/>
    <property type="molecule type" value="Genomic_DNA"/>
</dbReference>
<evidence type="ECO:0000256" key="1">
    <source>
        <dbReference type="SAM" id="Coils"/>
    </source>
</evidence>
<proteinExistence type="predicted"/>
<keyword evidence="2" id="KW-0812">Transmembrane</keyword>
<dbReference type="GeneID" id="98648607"/>
<name>A0ABX5YR66_9PLAN</name>
<evidence type="ECO:0000256" key="2">
    <source>
        <dbReference type="SAM" id="Phobius"/>
    </source>
</evidence>
<dbReference type="Proteomes" id="UP000322887">
    <property type="component" value="Chromosome"/>
</dbReference>
<feature type="coiled-coil region" evidence="1">
    <location>
        <begin position="422"/>
        <end position="481"/>
    </location>
</feature>
<evidence type="ECO:0008006" key="5">
    <source>
        <dbReference type="Google" id="ProtNLM"/>
    </source>
</evidence>
<keyword evidence="2" id="KW-0472">Membrane</keyword>
<protein>
    <recommendedName>
        <fullName evidence="5">J domain-containing protein</fullName>
    </recommendedName>
</protein>
<evidence type="ECO:0000313" key="3">
    <source>
        <dbReference type="EMBL" id="QEG18241.1"/>
    </source>
</evidence>
<keyword evidence="2" id="KW-1133">Transmembrane helix</keyword>
<keyword evidence="1" id="KW-0175">Coiled coil</keyword>
<evidence type="ECO:0000313" key="4">
    <source>
        <dbReference type="Proteomes" id="UP000322887"/>
    </source>
</evidence>
<organism evidence="3 4">
    <name type="scientific">Gimesia maris</name>
    <dbReference type="NCBI Taxonomy" id="122"/>
    <lineage>
        <taxon>Bacteria</taxon>
        <taxon>Pseudomonadati</taxon>
        <taxon>Planctomycetota</taxon>
        <taxon>Planctomycetia</taxon>
        <taxon>Planctomycetales</taxon>
        <taxon>Planctomycetaceae</taxon>
        <taxon>Gimesia</taxon>
    </lineage>
</organism>
<accession>A0ABX5YR66</accession>
<dbReference type="RefSeq" id="WP_002646725.1">
    <property type="nucleotide sequence ID" value="NZ_CP042910.1"/>
</dbReference>
<sequence>MCERENYYKVLKLDPAVDDWETIRKRIEELTSKYNRVKTDSPKRTQREADAFKIILEGDLSNVMMKETTRRQEASARREQIREAQSKLTPYLKALKTRGNHYTKNNIEKIARDLQDLDEDYIEDQLQSFGLTLGPPELTQPPVPEIPALSHAEAESINSDLAGLPGIKSLYQFLGKGYTSRSSLQELQRGYERHKAELQKRVRGSASHKVRNAILGHVQKQLLNEDNRKRYDNYLDNQAFQELDTIIELVGGEEKLITETRITDILTSVTISGATQQAVREYIINWVNKKKGWNLFLDQKQKTGQLLMCGFCEVLAADPDQKICRSCGEPLRIDCPNPTCQASPPTQDAACSQCGCTIGDAPLVERYLRSARGYLDKREFQKARIEAGKVLQIWPDYTEARSLVSEIIEYQQQERIDRHNEIEIRKKEQEILTEQIAQKERETQAVRESNRRKLSLIRSVHNALETDLSQSASLIQQLELEFPGDNEVKKLAAEAETIKEKNRLVAEIQALCNSRLFFQARTKLNLLDFDEIPEIRKKIERACLKSQVHVRKANKLLQEDSKSAAEDEFHAVLAECADNQQAKLGLVKCNIPALPDTEVFVLNEISPADQKRKDLENRLVRVAIGFISMICLLLLIFFWYSWGDFYELQAINQLIIKGDPETAQMKLDHFVGTNTERRNQTMNYLVSSGTRYVSHGKYQLKSYPNQLPQVQKSFLIATDFYELAGRYGYFHASKARADCTYLQAGVLKRAGKLEAAAGLYKAAAGLYEKAAGEYSKNSEPAEARNCEYNKNMCQDLYEKSVRIEPPG</sequence>
<reference evidence="3 4" key="1">
    <citation type="submission" date="2019-08" db="EMBL/GenBank/DDBJ databases">
        <title>Deep-cultivation of Planctomycetes and their phenomic and genomic characterization uncovers novel biology.</title>
        <authorList>
            <person name="Wiegand S."/>
            <person name="Jogler M."/>
            <person name="Boedeker C."/>
            <person name="Pinto D."/>
            <person name="Vollmers J."/>
            <person name="Rivas-Marin E."/>
            <person name="Kohn T."/>
            <person name="Peeters S.H."/>
            <person name="Heuer A."/>
            <person name="Rast P."/>
            <person name="Oberbeckmann S."/>
            <person name="Bunk B."/>
            <person name="Jeske O."/>
            <person name="Meyerdierks A."/>
            <person name="Storesund J.E."/>
            <person name="Kallscheuer N."/>
            <person name="Luecker S."/>
            <person name="Lage O.M."/>
            <person name="Pohl T."/>
            <person name="Merkel B.J."/>
            <person name="Hornburger P."/>
            <person name="Mueller R.-W."/>
            <person name="Bruemmer F."/>
            <person name="Labrenz M."/>
            <person name="Spormann A.M."/>
            <person name="Op den Camp H."/>
            <person name="Overmann J."/>
            <person name="Amann R."/>
            <person name="Jetten M.S.M."/>
            <person name="Mascher T."/>
            <person name="Medema M.H."/>
            <person name="Devos D.P."/>
            <person name="Kaster A.-K."/>
            <person name="Ovreas L."/>
            <person name="Rohde M."/>
            <person name="Galperin M.Y."/>
            <person name="Jogler C."/>
        </authorList>
    </citation>
    <scope>NUCLEOTIDE SEQUENCE [LARGE SCALE GENOMIC DNA]</scope>
    <source>
        <strain evidence="3 4">DSM 8797</strain>
    </source>
</reference>
<feature type="transmembrane region" description="Helical" evidence="2">
    <location>
        <begin position="619"/>
        <end position="642"/>
    </location>
</feature>